<gene>
    <name evidence="2" type="ORF">GCM10022394_09260</name>
</gene>
<name>A0ABP6VEB9_9GAMM</name>
<keyword evidence="3" id="KW-1185">Reference proteome</keyword>
<dbReference type="EMBL" id="BAABCX010000001">
    <property type="protein sequence ID" value="GAA3532089.1"/>
    <property type="molecule type" value="Genomic_DNA"/>
</dbReference>
<evidence type="ECO:0000313" key="2">
    <source>
        <dbReference type="EMBL" id="GAA3532089.1"/>
    </source>
</evidence>
<comment type="caution">
    <text evidence="2">The sequence shown here is derived from an EMBL/GenBank/DDBJ whole genome shotgun (WGS) entry which is preliminary data.</text>
</comment>
<keyword evidence="1" id="KW-0472">Membrane</keyword>
<evidence type="ECO:0000313" key="3">
    <source>
        <dbReference type="Proteomes" id="UP001500795"/>
    </source>
</evidence>
<keyword evidence="1" id="KW-0812">Transmembrane</keyword>
<proteinExistence type="predicted"/>
<dbReference type="Proteomes" id="UP001500795">
    <property type="component" value="Unassembled WGS sequence"/>
</dbReference>
<feature type="transmembrane region" description="Helical" evidence="1">
    <location>
        <begin position="49"/>
        <end position="73"/>
    </location>
</feature>
<evidence type="ECO:0008006" key="4">
    <source>
        <dbReference type="Google" id="ProtNLM"/>
    </source>
</evidence>
<evidence type="ECO:0000256" key="1">
    <source>
        <dbReference type="SAM" id="Phobius"/>
    </source>
</evidence>
<accession>A0ABP6VEB9</accession>
<keyword evidence="1" id="KW-1133">Transmembrane helix</keyword>
<reference evidence="3" key="1">
    <citation type="journal article" date="2019" name="Int. J. Syst. Evol. Microbiol.">
        <title>The Global Catalogue of Microorganisms (GCM) 10K type strain sequencing project: providing services to taxonomists for standard genome sequencing and annotation.</title>
        <authorList>
            <consortium name="The Broad Institute Genomics Platform"/>
            <consortium name="The Broad Institute Genome Sequencing Center for Infectious Disease"/>
            <person name="Wu L."/>
            <person name="Ma J."/>
        </authorList>
    </citation>
    <scope>NUCLEOTIDE SEQUENCE [LARGE SCALE GENOMIC DNA]</scope>
    <source>
        <strain evidence="3">JCM 17110</strain>
    </source>
</reference>
<sequence length="79" mass="8601">MVSITRCPVLPERVVDSPGVLGAMLVNMGRFRPEHAVVETAAASKSARFFIILGLLLVLVLMLWLSFAVLCLLSGIARY</sequence>
<organism evidence="2 3">
    <name type="scientific">Zobellella aerophila</name>
    <dbReference type="NCBI Taxonomy" id="870480"/>
    <lineage>
        <taxon>Bacteria</taxon>
        <taxon>Pseudomonadati</taxon>
        <taxon>Pseudomonadota</taxon>
        <taxon>Gammaproteobacteria</taxon>
        <taxon>Aeromonadales</taxon>
        <taxon>Aeromonadaceae</taxon>
        <taxon>Zobellella</taxon>
    </lineage>
</organism>
<protein>
    <recommendedName>
        <fullName evidence="4">DUF2970 domain-containing protein</fullName>
    </recommendedName>
</protein>